<keyword evidence="4" id="KW-0560">Oxidoreductase</keyword>
<dbReference type="EMBL" id="BAABBN010000017">
    <property type="protein sequence ID" value="GAA3942569.1"/>
    <property type="molecule type" value="Genomic_DNA"/>
</dbReference>
<dbReference type="PROSITE" id="PS51007">
    <property type="entry name" value="CYTC"/>
    <property type="match status" value="1"/>
</dbReference>
<evidence type="ECO:0000256" key="2">
    <source>
        <dbReference type="ARBA" id="ARBA00022617"/>
    </source>
</evidence>
<gene>
    <name evidence="9" type="ORF">GCM10022277_43010</name>
</gene>
<dbReference type="InterPro" id="IPR036909">
    <property type="entry name" value="Cyt_c-like_dom_sf"/>
</dbReference>
<evidence type="ECO:0000256" key="4">
    <source>
        <dbReference type="ARBA" id="ARBA00023002"/>
    </source>
</evidence>
<evidence type="ECO:0000256" key="7">
    <source>
        <dbReference type="SAM" id="MobiDB-lite"/>
    </source>
</evidence>
<comment type="caution">
    <text evidence="9">The sequence shown here is derived from an EMBL/GenBank/DDBJ whole genome shotgun (WGS) entry which is preliminary data.</text>
</comment>
<keyword evidence="10" id="KW-1185">Reference proteome</keyword>
<reference evidence="10" key="1">
    <citation type="journal article" date="2019" name="Int. J. Syst. Evol. Microbiol.">
        <title>The Global Catalogue of Microorganisms (GCM) 10K type strain sequencing project: providing services to taxonomists for standard genome sequencing and annotation.</title>
        <authorList>
            <consortium name="The Broad Institute Genomics Platform"/>
            <consortium name="The Broad Institute Genome Sequencing Center for Infectious Disease"/>
            <person name="Wu L."/>
            <person name="Ma J."/>
        </authorList>
    </citation>
    <scope>NUCLEOTIDE SEQUENCE [LARGE SCALE GENOMIC DNA]</scope>
    <source>
        <strain evidence="10">JCM 17551</strain>
    </source>
</reference>
<dbReference type="InterPro" id="IPR009056">
    <property type="entry name" value="Cyt_c-like_dom"/>
</dbReference>
<name>A0ABP7NF81_9GAMM</name>
<comment type="subcellular location">
    <subcellularLocation>
        <location evidence="1">Cell envelope</location>
    </subcellularLocation>
</comment>
<evidence type="ECO:0000256" key="6">
    <source>
        <dbReference type="PROSITE-ProRule" id="PRU00433"/>
    </source>
</evidence>
<feature type="compositionally biased region" description="Polar residues" evidence="7">
    <location>
        <begin position="54"/>
        <end position="65"/>
    </location>
</feature>
<evidence type="ECO:0000313" key="10">
    <source>
        <dbReference type="Proteomes" id="UP001501565"/>
    </source>
</evidence>
<dbReference type="SUPFAM" id="SSF46626">
    <property type="entry name" value="Cytochrome c"/>
    <property type="match status" value="2"/>
</dbReference>
<feature type="region of interest" description="Disordered" evidence="7">
    <location>
        <begin position="40"/>
        <end position="65"/>
    </location>
</feature>
<evidence type="ECO:0000259" key="8">
    <source>
        <dbReference type="PROSITE" id="PS51007"/>
    </source>
</evidence>
<organism evidence="9 10">
    <name type="scientific">Litoribacillus peritrichatus</name>
    <dbReference type="NCBI Taxonomy" id="718191"/>
    <lineage>
        <taxon>Bacteria</taxon>
        <taxon>Pseudomonadati</taxon>
        <taxon>Pseudomonadota</taxon>
        <taxon>Gammaproteobacteria</taxon>
        <taxon>Oceanospirillales</taxon>
        <taxon>Oceanospirillaceae</taxon>
        <taxon>Litoribacillus</taxon>
    </lineage>
</organism>
<keyword evidence="5 6" id="KW-0408">Iron</keyword>
<evidence type="ECO:0000256" key="5">
    <source>
        <dbReference type="ARBA" id="ARBA00023004"/>
    </source>
</evidence>
<accession>A0ABP7NF81</accession>
<keyword evidence="3 6" id="KW-0479">Metal-binding</keyword>
<evidence type="ECO:0000256" key="1">
    <source>
        <dbReference type="ARBA" id="ARBA00004196"/>
    </source>
</evidence>
<dbReference type="PANTHER" id="PTHR30600">
    <property type="entry name" value="CYTOCHROME C PEROXIDASE-RELATED"/>
    <property type="match status" value="1"/>
</dbReference>
<dbReference type="InterPro" id="IPR004852">
    <property type="entry name" value="Di-haem_cyt_c_peroxidsae"/>
</dbReference>
<feature type="compositionally biased region" description="Polar residues" evidence="7">
    <location>
        <begin position="519"/>
        <end position="539"/>
    </location>
</feature>
<evidence type="ECO:0000256" key="3">
    <source>
        <dbReference type="ARBA" id="ARBA00022723"/>
    </source>
</evidence>
<proteinExistence type="predicted"/>
<dbReference type="Pfam" id="PF03150">
    <property type="entry name" value="CCP_MauG"/>
    <property type="match status" value="1"/>
</dbReference>
<keyword evidence="2 6" id="KW-0349">Heme</keyword>
<dbReference type="InterPro" id="IPR051395">
    <property type="entry name" value="Cytochrome_c_Peroxidase/MauG"/>
</dbReference>
<feature type="region of interest" description="Disordered" evidence="7">
    <location>
        <begin position="517"/>
        <end position="539"/>
    </location>
</feature>
<evidence type="ECO:0000313" key="9">
    <source>
        <dbReference type="EMBL" id="GAA3942569.1"/>
    </source>
</evidence>
<dbReference type="Gene3D" id="1.10.760.10">
    <property type="entry name" value="Cytochrome c-like domain"/>
    <property type="match status" value="2"/>
</dbReference>
<feature type="region of interest" description="Disordered" evidence="7">
    <location>
        <begin position="366"/>
        <end position="386"/>
    </location>
</feature>
<dbReference type="RefSeq" id="WP_344800729.1">
    <property type="nucleotide sequence ID" value="NZ_BAABBN010000017.1"/>
</dbReference>
<sequence>MLTTTQQPTLNKEVTSSGNLLRLPTLIAAITLMTACGGGGSSDSSDDVSADNSATTEDSNNDTVTLTAADESLSVIITDRNLSGNPTENRDLPDITEDLPQLGMKLFFSKSLGGAMDSACVSCHHPALGGDDDLSLSIGVAALNPDQLGEGRQNADGIPVVPRNAPTVFNVALWDVGLFFDSRVESQGKEVDTNGALSGISTPDSGFGITDANAGANLTAAQARFPVTSAEEMKTDSFEVGSDNDTVRDHLAARIGNYGVGAGELTTNDWLTEFQTAFGSTADAETLITFDNIAQAIGEYERSLVFVNNPWNNYLNGDLNAISEEQKEGAILFFTSVDQGGAGCAACHNGDLFSDQSHNTVAFPQFGPGKGNPNNDDFARENVTGDSDDRYKFRTPSLLNIAETAPYGHTGAYKTLSQVVRHYTNPRGRVDDFFDDGGWCQLEQFDNVADCATLYPNAESNSNLALTKLDAERQAGTSRFPQNARLNNNEVNQLVAFLEALTDPCINDRSCISPWIPDTDNTGPDGNQLNAVDQNNNLL</sequence>
<dbReference type="Proteomes" id="UP001501565">
    <property type="component" value="Unassembled WGS sequence"/>
</dbReference>
<protein>
    <submittedName>
        <fullName evidence="9">His-Xaa-Ser system-associated MauG-like protein</fullName>
    </submittedName>
</protein>
<feature type="domain" description="Cytochrome c" evidence="8">
    <location>
        <begin position="324"/>
        <end position="502"/>
    </location>
</feature>